<name>A0A1X7NTR1_9HYPH</name>
<evidence type="ECO:0000259" key="1">
    <source>
        <dbReference type="Pfam" id="PF16242"/>
    </source>
</evidence>
<dbReference type="EMBL" id="FXBL01000004">
    <property type="protein sequence ID" value="SMH41002.1"/>
    <property type="molecule type" value="Genomic_DNA"/>
</dbReference>
<dbReference type="SUPFAM" id="SSF50475">
    <property type="entry name" value="FMN-binding split barrel"/>
    <property type="match status" value="1"/>
</dbReference>
<protein>
    <submittedName>
        <fullName evidence="2">General stress protein 26</fullName>
    </submittedName>
</protein>
<dbReference type="RefSeq" id="WP_085464418.1">
    <property type="nucleotide sequence ID" value="NZ_FXBL01000004.1"/>
</dbReference>
<organism evidence="2 3">
    <name type="scientific">Mesorhizobium australicum</name>
    <dbReference type="NCBI Taxonomy" id="536018"/>
    <lineage>
        <taxon>Bacteria</taxon>
        <taxon>Pseudomonadati</taxon>
        <taxon>Pseudomonadota</taxon>
        <taxon>Alphaproteobacteria</taxon>
        <taxon>Hyphomicrobiales</taxon>
        <taxon>Phyllobacteriaceae</taxon>
        <taxon>Mesorhizobium</taxon>
    </lineage>
</organism>
<feature type="domain" description="General stress protein FMN-binding split barrel" evidence="1">
    <location>
        <begin position="16"/>
        <end position="157"/>
    </location>
</feature>
<gene>
    <name evidence="2" type="ORF">SAMN02982922_2469</name>
</gene>
<sequence length="167" mass="18922">MAREEQTDKTPAELIDRAWDLAESIGICNFNTWNGRELHSRPMDAKVERDEEAVYFLTDVESYKVEELERFPVSTLSFADPGSYKFVTMTGKASVSNDRARIKEFWSDANKMWWDSEDDPRIRLVSFVPDDAEIWDSPGKVISGIKMLTAAVTGAKPKLGDHAKVAM</sequence>
<proteinExistence type="predicted"/>
<evidence type="ECO:0000313" key="3">
    <source>
        <dbReference type="Proteomes" id="UP000193083"/>
    </source>
</evidence>
<dbReference type="Proteomes" id="UP000193083">
    <property type="component" value="Unassembled WGS sequence"/>
</dbReference>
<dbReference type="Pfam" id="PF16242">
    <property type="entry name" value="Pyrid_ox_like"/>
    <property type="match status" value="1"/>
</dbReference>
<accession>A0A1X7NTR1</accession>
<keyword evidence="3" id="KW-1185">Reference proteome</keyword>
<dbReference type="PANTHER" id="PTHR34818:SF1">
    <property type="entry name" value="PROTEIN BLI-3"/>
    <property type="match status" value="1"/>
</dbReference>
<dbReference type="InterPro" id="IPR012349">
    <property type="entry name" value="Split_barrel_FMN-bd"/>
</dbReference>
<dbReference type="InterPro" id="IPR052917">
    <property type="entry name" value="Stress-Dev_Protein"/>
</dbReference>
<dbReference type="OrthoDB" id="1432662at2"/>
<dbReference type="AlphaFoldDB" id="A0A1X7NTR1"/>
<evidence type="ECO:0000313" key="2">
    <source>
        <dbReference type="EMBL" id="SMH41002.1"/>
    </source>
</evidence>
<reference evidence="2 3" key="1">
    <citation type="submission" date="2017-04" db="EMBL/GenBank/DDBJ databases">
        <authorList>
            <person name="Afonso C.L."/>
            <person name="Miller P.J."/>
            <person name="Scott M.A."/>
            <person name="Spackman E."/>
            <person name="Goraichik I."/>
            <person name="Dimitrov K.M."/>
            <person name="Suarez D.L."/>
            <person name="Swayne D.E."/>
        </authorList>
    </citation>
    <scope>NUCLEOTIDE SEQUENCE [LARGE SCALE GENOMIC DNA]</scope>
    <source>
        <strain evidence="2 3">B5P</strain>
    </source>
</reference>
<dbReference type="PANTHER" id="PTHR34818">
    <property type="entry name" value="PROTEIN BLI-3"/>
    <property type="match status" value="1"/>
</dbReference>
<dbReference type="InterPro" id="IPR038725">
    <property type="entry name" value="YdaG_split_barrel_FMN-bd"/>
</dbReference>
<dbReference type="Gene3D" id="2.30.110.10">
    <property type="entry name" value="Electron Transport, Fmn-binding Protein, Chain A"/>
    <property type="match status" value="1"/>
</dbReference>